<comment type="function">
    <text evidence="1 12">Catalyzes the condensation of (S)-aspartate-beta-semialdehyde [(S)-ASA] and pyruvate to 4-hydroxy-tetrahydrodipicolinate (HTPA).</text>
</comment>
<dbReference type="Gene3D" id="3.20.20.70">
    <property type="entry name" value="Aldolase class I"/>
    <property type="match status" value="1"/>
</dbReference>
<dbReference type="PANTHER" id="PTHR12128">
    <property type="entry name" value="DIHYDRODIPICOLINATE SYNTHASE"/>
    <property type="match status" value="1"/>
</dbReference>
<evidence type="ECO:0000256" key="12">
    <source>
        <dbReference type="HAMAP-Rule" id="MF_00418"/>
    </source>
</evidence>
<dbReference type="PIRSF" id="PIRSF001365">
    <property type="entry name" value="DHDPS"/>
    <property type="match status" value="1"/>
</dbReference>
<evidence type="ECO:0000256" key="7">
    <source>
        <dbReference type="ARBA" id="ARBA00022915"/>
    </source>
</evidence>
<organism evidence="15 16">
    <name type="scientific">Candidatus Neptunichlamydia vexilliferae</name>
    <dbReference type="NCBI Taxonomy" id="1651774"/>
    <lineage>
        <taxon>Bacteria</taxon>
        <taxon>Pseudomonadati</taxon>
        <taxon>Chlamydiota</taxon>
        <taxon>Chlamydiia</taxon>
        <taxon>Parachlamydiales</taxon>
        <taxon>Simkaniaceae</taxon>
        <taxon>Candidatus Neptunichlamydia</taxon>
    </lineage>
</organism>
<comment type="pathway">
    <text evidence="2 12">Amino-acid biosynthesis; L-lysine biosynthesis via DAP pathway; (S)-tetrahydrodipicolinate from L-aspartate: step 3/4.</text>
</comment>
<dbReference type="SUPFAM" id="SSF51569">
    <property type="entry name" value="Aldolase"/>
    <property type="match status" value="1"/>
</dbReference>
<comment type="caution">
    <text evidence="15">The sequence shown here is derived from an EMBL/GenBank/DDBJ whole genome shotgun (WGS) entry which is preliminary data.</text>
</comment>
<keyword evidence="7 12" id="KW-0220">Diaminopimelate biosynthesis</keyword>
<dbReference type="PRINTS" id="PR00146">
    <property type="entry name" value="DHPICSNTHASE"/>
</dbReference>
<keyword evidence="8 12" id="KW-0457">Lysine biosynthesis</keyword>
<evidence type="ECO:0000313" key="16">
    <source>
        <dbReference type="Proteomes" id="UP001194714"/>
    </source>
</evidence>
<evidence type="ECO:0000313" key="15">
    <source>
        <dbReference type="EMBL" id="MBF5058692.1"/>
    </source>
</evidence>
<evidence type="ECO:0000256" key="2">
    <source>
        <dbReference type="ARBA" id="ARBA00005120"/>
    </source>
</evidence>
<feature type="active site" description="Proton donor/acceptor" evidence="12">
    <location>
        <position position="130"/>
    </location>
</feature>
<dbReference type="InterPro" id="IPR020624">
    <property type="entry name" value="Schiff_base-form_aldolases_CS"/>
</dbReference>
<keyword evidence="10 12" id="KW-0704">Schiff base</keyword>
<comment type="caution">
    <text evidence="12">Was originally thought to be a dihydrodipicolinate synthase (DHDPS), catalyzing the condensation of (S)-aspartate-beta-semialdehyde [(S)-ASA] and pyruvate to dihydrodipicolinate (DHDP). However, it was shown in E.coli that the product of the enzymatic reaction is not dihydrodipicolinate but in fact (4S)-4-hydroxy-2,3,4,5-tetrahydro-(2S)-dipicolinic acid (HTPA), and that the consecutive dehydration reaction leading to DHDP is not spontaneous but catalyzed by DapB.</text>
</comment>
<feature type="transmembrane region" description="Helical" evidence="14">
    <location>
        <begin position="187"/>
        <end position="206"/>
    </location>
</feature>
<dbReference type="Pfam" id="PF00701">
    <property type="entry name" value="DHDPS"/>
    <property type="match status" value="1"/>
</dbReference>
<comment type="similarity">
    <text evidence="3 12 13">Belongs to the DapA family.</text>
</comment>
<name>A0ABS0AX30_9BACT</name>
<dbReference type="PROSITE" id="PS00665">
    <property type="entry name" value="DHDPS_1"/>
    <property type="match status" value="1"/>
</dbReference>
<dbReference type="NCBIfam" id="TIGR00674">
    <property type="entry name" value="dapA"/>
    <property type="match status" value="1"/>
</dbReference>
<dbReference type="EMBL" id="JAAEJV010000002">
    <property type="protein sequence ID" value="MBF5058692.1"/>
    <property type="molecule type" value="Genomic_DNA"/>
</dbReference>
<keyword evidence="16" id="KW-1185">Reference proteome</keyword>
<keyword evidence="5 12" id="KW-0963">Cytoplasm</keyword>
<dbReference type="CDD" id="cd00950">
    <property type="entry name" value="DHDPS"/>
    <property type="match status" value="1"/>
</dbReference>
<evidence type="ECO:0000256" key="14">
    <source>
        <dbReference type="SAM" id="Phobius"/>
    </source>
</evidence>
<evidence type="ECO:0000256" key="13">
    <source>
        <dbReference type="PIRNR" id="PIRNR001365"/>
    </source>
</evidence>
<dbReference type="RefSeq" id="WP_194846973.1">
    <property type="nucleotide sequence ID" value="NZ_JAAEJV010000002.1"/>
</dbReference>
<sequence>MFKGVITALVTPFKEGHLDEQGFRENIWFQLEEGADALLALGTTGEGATLTPGERKRVIEILVEESKVPPLVEVGDNSTARAVTKIQEAEKMGVQGVLAIAPYYNRPTQEGLFRHFEILAAESSLPIILYNQPKRTGVSFTVETLTRLAEIKNIVGIKDASGSIPFAAAVMHALPNFLFFAGDDLMALPLMTIGATGVVSVLSNLMPQKMSEMVRTQDRNLYRELYPFMAFSQVETNPIPIKAMMEKAGLAAGECRLPLTPLSSENQQKVEAWINSQLVS</sequence>
<accession>A0ABS0AX30</accession>
<reference evidence="15 16" key="1">
    <citation type="submission" date="2020-01" db="EMBL/GenBank/DDBJ databases">
        <title>Draft genome sequence of Cand. Neptunochlamydia vexilliferae K9.</title>
        <authorList>
            <person name="Schulz F."/>
            <person name="Koestlbacher S."/>
            <person name="Wascher F."/>
            <person name="Pizzetti I."/>
            <person name="Horn M."/>
        </authorList>
    </citation>
    <scope>NUCLEOTIDE SEQUENCE [LARGE SCALE GENOMIC DNA]</scope>
    <source>
        <strain evidence="15 16">K9</strain>
    </source>
</reference>
<dbReference type="PANTHER" id="PTHR12128:SF66">
    <property type="entry name" value="4-HYDROXY-2-OXOGLUTARATE ALDOLASE, MITOCHONDRIAL"/>
    <property type="match status" value="1"/>
</dbReference>
<keyword evidence="14" id="KW-0812">Transmembrane</keyword>
<dbReference type="SMART" id="SM01130">
    <property type="entry name" value="DHDPS"/>
    <property type="match status" value="1"/>
</dbReference>
<proteinExistence type="inferred from homology"/>
<feature type="site" description="Part of a proton relay during catalysis" evidence="12">
    <location>
        <position position="104"/>
    </location>
</feature>
<dbReference type="InterPro" id="IPR005263">
    <property type="entry name" value="DapA"/>
</dbReference>
<keyword evidence="14" id="KW-0472">Membrane</keyword>
<dbReference type="EC" id="4.3.3.7" evidence="4 12"/>
<evidence type="ECO:0000256" key="9">
    <source>
        <dbReference type="ARBA" id="ARBA00023239"/>
    </source>
</evidence>
<evidence type="ECO:0000256" key="3">
    <source>
        <dbReference type="ARBA" id="ARBA00007592"/>
    </source>
</evidence>
<dbReference type="Proteomes" id="UP001194714">
    <property type="component" value="Unassembled WGS sequence"/>
</dbReference>
<dbReference type="HAMAP" id="MF_00418">
    <property type="entry name" value="DapA"/>
    <property type="match status" value="1"/>
</dbReference>
<comment type="subunit">
    <text evidence="12">Homotetramer; dimer of dimers.</text>
</comment>
<feature type="site" description="Part of a proton relay during catalysis" evidence="12">
    <location>
        <position position="43"/>
    </location>
</feature>
<feature type="binding site" evidence="12">
    <location>
        <position position="199"/>
    </location>
    <ligand>
        <name>pyruvate</name>
        <dbReference type="ChEBI" id="CHEBI:15361"/>
    </ligand>
</feature>
<evidence type="ECO:0000256" key="10">
    <source>
        <dbReference type="ARBA" id="ARBA00023270"/>
    </source>
</evidence>
<dbReference type="InterPro" id="IPR002220">
    <property type="entry name" value="DapA-like"/>
</dbReference>
<protein>
    <recommendedName>
        <fullName evidence="4 12">4-hydroxy-tetrahydrodipicolinate synthase</fullName>
        <shortName evidence="12">HTPA synthase</shortName>
        <ecNumber evidence="4 12">4.3.3.7</ecNumber>
    </recommendedName>
</protein>
<evidence type="ECO:0000256" key="4">
    <source>
        <dbReference type="ARBA" id="ARBA00012086"/>
    </source>
</evidence>
<comment type="subcellular location">
    <subcellularLocation>
        <location evidence="12">Cytoplasm</location>
    </subcellularLocation>
</comment>
<evidence type="ECO:0000256" key="8">
    <source>
        <dbReference type="ARBA" id="ARBA00023154"/>
    </source>
</evidence>
<feature type="active site" description="Schiff-base intermediate with substrate" evidence="12">
    <location>
        <position position="158"/>
    </location>
</feature>
<dbReference type="GO" id="GO:0008840">
    <property type="term" value="F:4-hydroxy-tetrahydrodipicolinate synthase activity"/>
    <property type="evidence" value="ECO:0007669"/>
    <property type="project" value="UniProtKB-EC"/>
</dbReference>
<gene>
    <name evidence="12" type="primary">dapA</name>
    <name evidence="15" type="ORF">NEPTK9_000191</name>
</gene>
<evidence type="ECO:0000256" key="5">
    <source>
        <dbReference type="ARBA" id="ARBA00022490"/>
    </source>
</evidence>
<evidence type="ECO:0000256" key="6">
    <source>
        <dbReference type="ARBA" id="ARBA00022605"/>
    </source>
</evidence>
<keyword evidence="9 12" id="KW-0456">Lyase</keyword>
<feature type="binding site" evidence="12">
    <location>
        <position position="44"/>
    </location>
    <ligand>
        <name>pyruvate</name>
        <dbReference type="ChEBI" id="CHEBI:15361"/>
    </ligand>
</feature>
<evidence type="ECO:0000256" key="1">
    <source>
        <dbReference type="ARBA" id="ARBA00003294"/>
    </source>
</evidence>
<keyword evidence="6 12" id="KW-0028">Amino-acid biosynthesis</keyword>
<dbReference type="InterPro" id="IPR013785">
    <property type="entry name" value="Aldolase_TIM"/>
</dbReference>
<evidence type="ECO:0000256" key="11">
    <source>
        <dbReference type="ARBA" id="ARBA00047836"/>
    </source>
</evidence>
<keyword evidence="14" id="KW-1133">Transmembrane helix</keyword>
<comment type="catalytic activity">
    <reaction evidence="11 12">
        <text>L-aspartate 4-semialdehyde + pyruvate = (2S,4S)-4-hydroxy-2,3,4,5-tetrahydrodipicolinate + H2O + H(+)</text>
        <dbReference type="Rhea" id="RHEA:34171"/>
        <dbReference type="ChEBI" id="CHEBI:15361"/>
        <dbReference type="ChEBI" id="CHEBI:15377"/>
        <dbReference type="ChEBI" id="CHEBI:15378"/>
        <dbReference type="ChEBI" id="CHEBI:67139"/>
        <dbReference type="ChEBI" id="CHEBI:537519"/>
        <dbReference type="EC" id="4.3.3.7"/>
    </reaction>
</comment>